<dbReference type="SMART" id="SM00267">
    <property type="entry name" value="GGDEF"/>
    <property type="match status" value="1"/>
</dbReference>
<proteinExistence type="predicted"/>
<dbReference type="InterPro" id="IPR000160">
    <property type="entry name" value="GGDEF_dom"/>
</dbReference>
<dbReference type="Pfam" id="PF00563">
    <property type="entry name" value="EAL"/>
    <property type="match status" value="1"/>
</dbReference>
<organism evidence="4 5">
    <name type="scientific">Pseudonocardia charpentierae</name>
    <dbReference type="NCBI Taxonomy" id="3075545"/>
    <lineage>
        <taxon>Bacteria</taxon>
        <taxon>Bacillati</taxon>
        <taxon>Actinomycetota</taxon>
        <taxon>Actinomycetes</taxon>
        <taxon>Pseudonocardiales</taxon>
        <taxon>Pseudonocardiaceae</taxon>
        <taxon>Pseudonocardia</taxon>
    </lineage>
</organism>
<dbReference type="InterPro" id="IPR043128">
    <property type="entry name" value="Rev_trsase/Diguanyl_cyclase"/>
</dbReference>
<dbReference type="Gene3D" id="3.30.70.270">
    <property type="match status" value="1"/>
</dbReference>
<dbReference type="RefSeq" id="WP_311556767.1">
    <property type="nucleotide sequence ID" value="NZ_JAVREJ010000009.1"/>
</dbReference>
<dbReference type="SUPFAM" id="SSF55073">
    <property type="entry name" value="Nucleotide cyclase"/>
    <property type="match status" value="1"/>
</dbReference>
<gene>
    <name evidence="4" type="ORF">RM445_14485</name>
</gene>
<dbReference type="PANTHER" id="PTHR33121">
    <property type="entry name" value="CYCLIC DI-GMP PHOSPHODIESTERASE PDEF"/>
    <property type="match status" value="1"/>
</dbReference>
<dbReference type="EMBL" id="JAVREJ010000009">
    <property type="protein sequence ID" value="MDT0350736.1"/>
    <property type="molecule type" value="Genomic_DNA"/>
</dbReference>
<reference evidence="5" key="1">
    <citation type="submission" date="2023-07" db="EMBL/GenBank/DDBJ databases">
        <title>30 novel species of actinomycetes from the DSMZ collection.</title>
        <authorList>
            <person name="Nouioui I."/>
        </authorList>
    </citation>
    <scope>NUCLEOTIDE SEQUENCE [LARGE SCALE GENOMIC DNA]</scope>
    <source>
        <strain evidence="5">DSM 45834</strain>
    </source>
</reference>
<evidence type="ECO:0000259" key="2">
    <source>
        <dbReference type="PROSITE" id="PS50883"/>
    </source>
</evidence>
<feature type="domain" description="GGDEF" evidence="3">
    <location>
        <begin position="206"/>
        <end position="337"/>
    </location>
</feature>
<protein>
    <submittedName>
        <fullName evidence="4">Bifunctional diguanylate cyclase/phosphodiesterase</fullName>
    </submittedName>
</protein>
<keyword evidence="5" id="KW-1185">Reference proteome</keyword>
<evidence type="ECO:0000313" key="4">
    <source>
        <dbReference type="EMBL" id="MDT0350736.1"/>
    </source>
</evidence>
<dbReference type="SUPFAM" id="SSF141868">
    <property type="entry name" value="EAL domain-like"/>
    <property type="match status" value="1"/>
</dbReference>
<evidence type="ECO:0000256" key="1">
    <source>
        <dbReference type="SAM" id="MobiDB-lite"/>
    </source>
</evidence>
<dbReference type="CDD" id="cd01949">
    <property type="entry name" value="GGDEF"/>
    <property type="match status" value="1"/>
</dbReference>
<feature type="region of interest" description="Disordered" evidence="1">
    <location>
        <begin position="1"/>
        <end position="42"/>
    </location>
</feature>
<evidence type="ECO:0000259" key="3">
    <source>
        <dbReference type="PROSITE" id="PS50887"/>
    </source>
</evidence>
<dbReference type="InterPro" id="IPR035919">
    <property type="entry name" value="EAL_sf"/>
</dbReference>
<name>A0ABU2N9V5_9PSEU</name>
<dbReference type="PROSITE" id="PS50883">
    <property type="entry name" value="EAL"/>
    <property type="match status" value="1"/>
</dbReference>
<dbReference type="SMART" id="SM00052">
    <property type="entry name" value="EAL"/>
    <property type="match status" value="1"/>
</dbReference>
<dbReference type="InterPro" id="IPR001633">
    <property type="entry name" value="EAL_dom"/>
</dbReference>
<dbReference type="CDD" id="cd01948">
    <property type="entry name" value="EAL"/>
    <property type="match status" value="1"/>
</dbReference>
<dbReference type="Pfam" id="PF00990">
    <property type="entry name" value="GGDEF"/>
    <property type="match status" value="1"/>
</dbReference>
<dbReference type="PROSITE" id="PS50887">
    <property type="entry name" value="GGDEF"/>
    <property type="match status" value="1"/>
</dbReference>
<dbReference type="Proteomes" id="UP001183202">
    <property type="component" value="Unassembled WGS sequence"/>
</dbReference>
<dbReference type="NCBIfam" id="TIGR00254">
    <property type="entry name" value="GGDEF"/>
    <property type="match status" value="1"/>
</dbReference>
<comment type="caution">
    <text evidence="4">The sequence shown here is derived from an EMBL/GenBank/DDBJ whole genome shotgun (WGS) entry which is preliminary data.</text>
</comment>
<accession>A0ABU2N9V5</accession>
<dbReference type="PANTHER" id="PTHR33121:SF70">
    <property type="entry name" value="SIGNALING PROTEIN YKOW"/>
    <property type="match status" value="1"/>
</dbReference>
<feature type="compositionally biased region" description="Basic and acidic residues" evidence="1">
    <location>
        <begin position="20"/>
        <end position="33"/>
    </location>
</feature>
<dbReference type="InterPro" id="IPR029787">
    <property type="entry name" value="Nucleotide_cyclase"/>
</dbReference>
<sequence>MAAPSLPDRPGSAAASLHQRGTDGAETDDRFGPDSDVPDVPGADAAAVADLAGRWARLAVDAHPGLHQGLAGLLHRLAAACRDEQFWALRSRTVGRELLRSGLSGEWSGPRHPAEDVLPATLALLRERLAAAFALCVDSRRRLPAVLDEMAAGYAGALRDRVHREQEEDLRRRVAQVAAQDALTLLPNRAAGEQLLRRAFTSSTATHLGLCALDLDGFTDLNGALGHHLGDRLLVEVATRLHHVATPHLVTRTGGDEFAVLVECSDPRVAEGLAARIQEVMALPFRVRGRTVALSASIGVAVTNPATARPADLLRAASVALSWAKAQGLGQVAVFDPDRDAGESARATLLAELRAGVDRGEFVLHYQPLVRLADGRVRGAEALVRWQHPEQGLLGPGRFIEAAERSGAIVPLGRWVLVEACRQAAQWWRELGPRAPYVSVNVSPVQLAQADWVAEVTEVMELTSLPPWQLQLEITEQAVLEDEAAATAALSALRATGVRLTLDDFGTGYSGLAWLRQLPVHALKIDGSFIDGLRHRHADPVDRSIVEALIRMAHALDLEVTAEWVETSQQMEQLTALGCDLGQGHWLGRAGAAAWVADLWRRNIG</sequence>
<evidence type="ECO:0000313" key="5">
    <source>
        <dbReference type="Proteomes" id="UP001183202"/>
    </source>
</evidence>
<dbReference type="Gene3D" id="3.20.20.450">
    <property type="entry name" value="EAL domain"/>
    <property type="match status" value="1"/>
</dbReference>
<dbReference type="InterPro" id="IPR050706">
    <property type="entry name" value="Cyclic-di-GMP_PDE-like"/>
</dbReference>
<feature type="domain" description="EAL" evidence="2">
    <location>
        <begin position="346"/>
        <end position="604"/>
    </location>
</feature>